<evidence type="ECO:0000313" key="2">
    <source>
        <dbReference type="EMBL" id="SCB51420.1"/>
    </source>
</evidence>
<protein>
    <recommendedName>
        <fullName evidence="4">Cysteine rich repeat-containing protein</fullName>
    </recommendedName>
</protein>
<proteinExistence type="predicted"/>
<evidence type="ECO:0000256" key="1">
    <source>
        <dbReference type="SAM" id="MobiDB-lite"/>
    </source>
</evidence>
<name>A0A1C3XGM1_9BRAD</name>
<organism evidence="2 3">
    <name type="scientific">Bradyrhizobium yuanmingense</name>
    <dbReference type="NCBI Taxonomy" id="108015"/>
    <lineage>
        <taxon>Bacteria</taxon>
        <taxon>Pseudomonadati</taxon>
        <taxon>Pseudomonadota</taxon>
        <taxon>Alphaproteobacteria</taxon>
        <taxon>Hyphomicrobiales</taxon>
        <taxon>Nitrobacteraceae</taxon>
        <taxon>Bradyrhizobium</taxon>
    </lineage>
</organism>
<gene>
    <name evidence="2" type="ORF">GA0061099_10186</name>
</gene>
<accession>A0A1C3XGM1</accession>
<evidence type="ECO:0008006" key="4">
    <source>
        <dbReference type="Google" id="ProtNLM"/>
    </source>
</evidence>
<feature type="region of interest" description="Disordered" evidence="1">
    <location>
        <begin position="186"/>
        <end position="209"/>
    </location>
</feature>
<evidence type="ECO:0000313" key="3">
    <source>
        <dbReference type="Proteomes" id="UP000183174"/>
    </source>
</evidence>
<dbReference type="Proteomes" id="UP000183174">
    <property type="component" value="Unassembled WGS sequence"/>
</dbReference>
<reference evidence="2 3" key="1">
    <citation type="submission" date="2016-08" db="EMBL/GenBank/DDBJ databases">
        <authorList>
            <person name="Seilhamer J.J."/>
        </authorList>
    </citation>
    <scope>NUCLEOTIDE SEQUENCE [LARGE SCALE GENOMIC DNA]</scope>
    <source>
        <strain evidence="2 3">CCBAU 10071</strain>
    </source>
</reference>
<dbReference type="AlphaFoldDB" id="A0A1C3XGM1"/>
<dbReference type="EMBL" id="FMAE01000018">
    <property type="protein sequence ID" value="SCB51420.1"/>
    <property type="molecule type" value="Genomic_DNA"/>
</dbReference>
<sequence length="209" mass="23392">MICAVRALKVLESPVTSGCRHCEAKRHIGSQHRHTSAKRPDLCLIPVLAMRVAPSGTMIRGAVIIAALGTVSQWLPKRSNPVNRSASRGKEKQLRGLVNQERRMGWTCNAHRYSAVLAAIAIAATWCTGYARARDRRAEEVLVSCKPDVIRFCDRFTGRNDADVAMFCLTENFKNLRRECRRMMPTAAADKSDRSRQSLNRRPVGLHPE</sequence>